<dbReference type="PROSITE" id="PS51192">
    <property type="entry name" value="HELICASE_ATP_BIND_1"/>
    <property type="match status" value="1"/>
</dbReference>
<keyword evidence="3" id="KW-0378">Hydrolase</keyword>
<keyword evidence="2" id="KW-0547">Nucleotide-binding</keyword>
<evidence type="ECO:0000313" key="13">
    <source>
        <dbReference type="Proteomes" id="UP000187209"/>
    </source>
</evidence>
<dbReference type="InterPro" id="IPR027417">
    <property type="entry name" value="P-loop_NTPase"/>
</dbReference>
<comment type="similarity">
    <text evidence="6">Belongs to the DEAD box helicase family. DDX46/PRP5 subfamily.</text>
</comment>
<evidence type="ECO:0000259" key="11">
    <source>
        <dbReference type="PROSITE" id="PS51195"/>
    </source>
</evidence>
<keyword evidence="4" id="KW-0347">Helicase</keyword>
<name>A0A1R2B2Z6_9CILI</name>
<dbReference type="AlphaFoldDB" id="A0A1R2B2Z6"/>
<dbReference type="GO" id="GO:0003724">
    <property type="term" value="F:RNA helicase activity"/>
    <property type="evidence" value="ECO:0007669"/>
    <property type="project" value="UniProtKB-EC"/>
</dbReference>
<dbReference type="InterPro" id="IPR014014">
    <property type="entry name" value="RNA_helicase_DEAD_Q_motif"/>
</dbReference>
<evidence type="ECO:0000256" key="7">
    <source>
        <dbReference type="PROSITE-ProRule" id="PRU00552"/>
    </source>
</evidence>
<dbReference type="SMART" id="SM00490">
    <property type="entry name" value="HELICc"/>
    <property type="match status" value="1"/>
</dbReference>
<gene>
    <name evidence="12" type="ORF">SteCoe_30749</name>
</gene>
<evidence type="ECO:0000256" key="4">
    <source>
        <dbReference type="ARBA" id="ARBA00022806"/>
    </source>
</evidence>
<evidence type="ECO:0000256" key="2">
    <source>
        <dbReference type="ARBA" id="ARBA00022741"/>
    </source>
</evidence>
<sequence length="873" mass="100286">MGHRHRSRSHHSHHSHSHHRSSSKHHDSHHSHHHKHHKNSQEREMRKKQERLAKARLLLLQEEEKEDEILINPIPQKQKPELTQHLKDELEIDTEIIETKHNSIDEIDVLDLYMMEIDKQAIPQEKNRIDEVKQEVQENIDDDEYLEKFMEKFNKPQEIPKEPLNKPEVLYDDENDIAWDMLVEDGDNEEYLKKQRLLQEKRLLPNTEINLEPFRKDFYIPCNELANMTQDDIFKLREQLGDIHVRGKRCPAPILNWYQCGLSDKILKILEKKKFTIPFAIQSQAIPAIMLGRDCIGIAETGSGKTLAYLLAMFRHVQDQRPLEDNEGPIALVLAPTRELAFQIYTECKSFTKYLGLRCVCVYGGSGVSVQLTDLRKGAEIVICTPGRMIDVLSLSNGKITNLKRVTYLVIDEADRMFDMGFEPQLNKIVHGCRSDRQTVMFSATFPKNVEKLAKNILNKPVEIVVGGRNKTCSNVEQFVEVLEDEEKLPRLFEILEDWYGRGNILIFVERQNEADDLFADLHKEGYECLVLHGGHDQADREFTISDFKKAEKSLLVATSIAARGLDVKKLVLVINYRCPNHMEDYIHRIGRTGRAGNKGTAITFITREEMKYAWELSKVLEHSNQQVSEDLQELALEFKQMVEDGEAKPYRSRGFGGKGFKFSKEELQKIKDTRNKHKKDYIFSESETDSDVEDDKNVKKSEMTVGDYIKDPKIRLAAMSAAQTAAKAAIMSGNSTKAILAAKEAIELVVMKIKSEPNIENGMNNALKIRDEWIAKTNESSGKSFLELDINDYPLSARTRVMSRDYLNTINDLTGSIVTVRGTYVDPAKKTGIGQRRLHLFIEGPSKQHCNSARNEIKRFLEDLSPSLAITY</sequence>
<dbReference type="InterPro" id="IPR014001">
    <property type="entry name" value="Helicase_ATP-bd"/>
</dbReference>
<dbReference type="Pfam" id="PF00271">
    <property type="entry name" value="Helicase_C"/>
    <property type="match status" value="1"/>
</dbReference>
<evidence type="ECO:0000259" key="9">
    <source>
        <dbReference type="PROSITE" id="PS51192"/>
    </source>
</evidence>
<dbReference type="Gene3D" id="3.40.50.300">
    <property type="entry name" value="P-loop containing nucleotide triphosphate hydrolases"/>
    <property type="match status" value="2"/>
</dbReference>
<evidence type="ECO:0000256" key="6">
    <source>
        <dbReference type="ARBA" id="ARBA00038511"/>
    </source>
</evidence>
<feature type="domain" description="Helicase ATP-binding" evidence="9">
    <location>
        <begin position="286"/>
        <end position="464"/>
    </location>
</feature>
<dbReference type="InterPro" id="IPR056149">
    <property type="entry name" value="PRP5/DDX46/KHDC4_KH"/>
</dbReference>
<evidence type="ECO:0000259" key="10">
    <source>
        <dbReference type="PROSITE" id="PS51194"/>
    </source>
</evidence>
<dbReference type="SUPFAM" id="SSF52540">
    <property type="entry name" value="P-loop containing nucleoside triphosphate hydrolases"/>
    <property type="match status" value="1"/>
</dbReference>
<evidence type="ECO:0000256" key="8">
    <source>
        <dbReference type="SAM" id="MobiDB-lite"/>
    </source>
</evidence>
<dbReference type="GO" id="GO:0005524">
    <property type="term" value="F:ATP binding"/>
    <property type="evidence" value="ECO:0007669"/>
    <property type="project" value="UniProtKB-KW"/>
</dbReference>
<dbReference type="InterPro" id="IPR011545">
    <property type="entry name" value="DEAD/DEAH_box_helicase_dom"/>
</dbReference>
<reference evidence="12 13" key="1">
    <citation type="submission" date="2016-11" db="EMBL/GenBank/DDBJ databases">
        <title>The macronuclear genome of Stentor coeruleus: a giant cell with tiny introns.</title>
        <authorList>
            <person name="Slabodnick M."/>
            <person name="Ruby J.G."/>
            <person name="Reiff S.B."/>
            <person name="Swart E.C."/>
            <person name="Gosai S."/>
            <person name="Prabakaran S."/>
            <person name="Witkowska E."/>
            <person name="Larue G.E."/>
            <person name="Fisher S."/>
            <person name="Freeman R.M."/>
            <person name="Gunawardena J."/>
            <person name="Chu W."/>
            <person name="Stover N.A."/>
            <person name="Gregory B.D."/>
            <person name="Nowacki M."/>
            <person name="Derisi J."/>
            <person name="Roy S.W."/>
            <person name="Marshall W.F."/>
            <person name="Sood P."/>
        </authorList>
    </citation>
    <scope>NUCLEOTIDE SEQUENCE [LARGE SCALE GENOMIC DNA]</scope>
    <source>
        <strain evidence="12">WM001</strain>
    </source>
</reference>
<dbReference type="GO" id="GO:0003676">
    <property type="term" value="F:nucleic acid binding"/>
    <property type="evidence" value="ECO:0007669"/>
    <property type="project" value="InterPro"/>
</dbReference>
<comment type="caution">
    <text evidence="12">The sequence shown here is derived from an EMBL/GenBank/DDBJ whole genome shotgun (WGS) entry which is preliminary data.</text>
</comment>
<accession>A0A1R2B2Z6</accession>
<dbReference type="PROSITE" id="PS51194">
    <property type="entry name" value="HELICASE_CTER"/>
    <property type="match status" value="1"/>
</dbReference>
<feature type="domain" description="DEAD-box RNA helicase Q" evidence="11">
    <location>
        <begin position="255"/>
        <end position="283"/>
    </location>
</feature>
<keyword evidence="13" id="KW-1185">Reference proteome</keyword>
<dbReference type="InterPro" id="IPR000629">
    <property type="entry name" value="RNA-helicase_DEAD-box_CS"/>
</dbReference>
<dbReference type="Pfam" id="PF00270">
    <property type="entry name" value="DEAD"/>
    <property type="match status" value="1"/>
</dbReference>
<feature type="region of interest" description="Disordered" evidence="8">
    <location>
        <begin position="1"/>
        <end position="49"/>
    </location>
</feature>
<evidence type="ECO:0000313" key="12">
    <source>
        <dbReference type="EMBL" id="OMJ71117.1"/>
    </source>
</evidence>
<dbReference type="EC" id="3.6.4.13" evidence="1"/>
<organism evidence="12 13">
    <name type="scientific">Stentor coeruleus</name>
    <dbReference type="NCBI Taxonomy" id="5963"/>
    <lineage>
        <taxon>Eukaryota</taxon>
        <taxon>Sar</taxon>
        <taxon>Alveolata</taxon>
        <taxon>Ciliophora</taxon>
        <taxon>Postciliodesmatophora</taxon>
        <taxon>Heterotrichea</taxon>
        <taxon>Heterotrichida</taxon>
        <taxon>Stentoridae</taxon>
        <taxon>Stentor</taxon>
    </lineage>
</organism>
<dbReference type="InterPro" id="IPR001650">
    <property type="entry name" value="Helicase_C-like"/>
</dbReference>
<dbReference type="Pfam" id="PF23469">
    <property type="entry name" value="KH_12"/>
    <property type="match status" value="1"/>
</dbReference>
<dbReference type="CDD" id="cd17953">
    <property type="entry name" value="DEADc_DDX46"/>
    <property type="match status" value="1"/>
</dbReference>
<dbReference type="Proteomes" id="UP000187209">
    <property type="component" value="Unassembled WGS sequence"/>
</dbReference>
<dbReference type="PROSITE" id="PS00039">
    <property type="entry name" value="DEAD_ATP_HELICASE"/>
    <property type="match status" value="1"/>
</dbReference>
<dbReference type="SMART" id="SM00487">
    <property type="entry name" value="DEXDc"/>
    <property type="match status" value="1"/>
</dbReference>
<dbReference type="CDD" id="cd18787">
    <property type="entry name" value="SF2_C_DEAD"/>
    <property type="match status" value="1"/>
</dbReference>
<evidence type="ECO:0000256" key="3">
    <source>
        <dbReference type="ARBA" id="ARBA00022801"/>
    </source>
</evidence>
<proteinExistence type="inferred from homology"/>
<dbReference type="FunFam" id="3.40.50.300:FF:000079">
    <property type="entry name" value="probable ATP-dependent RNA helicase DDX17"/>
    <property type="match status" value="1"/>
</dbReference>
<feature type="compositionally biased region" description="Basic residues" evidence="8">
    <location>
        <begin position="1"/>
        <end position="38"/>
    </location>
</feature>
<feature type="short sequence motif" description="Q motif" evidence="7">
    <location>
        <begin position="255"/>
        <end position="283"/>
    </location>
</feature>
<dbReference type="PROSITE" id="PS51195">
    <property type="entry name" value="Q_MOTIF"/>
    <property type="match status" value="1"/>
</dbReference>
<dbReference type="OrthoDB" id="196131at2759"/>
<protein>
    <recommendedName>
        <fullName evidence="1">RNA helicase</fullName>
        <ecNumber evidence="1">3.6.4.13</ecNumber>
    </recommendedName>
</protein>
<keyword evidence="5" id="KW-0067">ATP-binding</keyword>
<dbReference type="EMBL" id="MPUH01001021">
    <property type="protein sequence ID" value="OMJ71117.1"/>
    <property type="molecule type" value="Genomic_DNA"/>
</dbReference>
<dbReference type="CDD" id="cd22387">
    <property type="entry name" value="KH-I_DDX46_like"/>
    <property type="match status" value="1"/>
</dbReference>
<feature type="domain" description="Helicase C-terminal" evidence="10">
    <location>
        <begin position="475"/>
        <end position="636"/>
    </location>
</feature>
<dbReference type="PANTHER" id="PTHR47958">
    <property type="entry name" value="ATP-DEPENDENT RNA HELICASE DBP3"/>
    <property type="match status" value="1"/>
</dbReference>
<evidence type="ECO:0000256" key="1">
    <source>
        <dbReference type="ARBA" id="ARBA00012552"/>
    </source>
</evidence>
<feature type="compositionally biased region" description="Basic and acidic residues" evidence="8">
    <location>
        <begin position="39"/>
        <end position="49"/>
    </location>
</feature>
<evidence type="ECO:0000256" key="5">
    <source>
        <dbReference type="ARBA" id="ARBA00022840"/>
    </source>
</evidence>
<dbReference type="GO" id="GO:0016787">
    <property type="term" value="F:hydrolase activity"/>
    <property type="evidence" value="ECO:0007669"/>
    <property type="project" value="UniProtKB-KW"/>
</dbReference>